<proteinExistence type="predicted"/>
<gene>
    <name evidence="1" type="ORF">ANE_LOCUS14294</name>
</gene>
<dbReference type="EMBL" id="CABITT030000005">
    <property type="protein sequence ID" value="VVB03850.1"/>
    <property type="molecule type" value="Genomic_DNA"/>
</dbReference>
<organism evidence="1 2">
    <name type="scientific">Arabis nemorensis</name>
    <dbReference type="NCBI Taxonomy" id="586526"/>
    <lineage>
        <taxon>Eukaryota</taxon>
        <taxon>Viridiplantae</taxon>
        <taxon>Streptophyta</taxon>
        <taxon>Embryophyta</taxon>
        <taxon>Tracheophyta</taxon>
        <taxon>Spermatophyta</taxon>
        <taxon>Magnoliopsida</taxon>
        <taxon>eudicotyledons</taxon>
        <taxon>Gunneridae</taxon>
        <taxon>Pentapetalae</taxon>
        <taxon>rosids</taxon>
        <taxon>malvids</taxon>
        <taxon>Brassicales</taxon>
        <taxon>Brassicaceae</taxon>
        <taxon>Arabideae</taxon>
        <taxon>Arabis</taxon>
    </lineage>
</organism>
<evidence type="ECO:0000313" key="2">
    <source>
        <dbReference type="Proteomes" id="UP000489600"/>
    </source>
</evidence>
<evidence type="ECO:0000313" key="1">
    <source>
        <dbReference type="EMBL" id="VVB03850.1"/>
    </source>
</evidence>
<name>A0A565BR55_9BRAS</name>
<comment type="caution">
    <text evidence="1">The sequence shown here is derived from an EMBL/GenBank/DDBJ whole genome shotgun (WGS) entry which is preliminary data.</text>
</comment>
<dbReference type="AlphaFoldDB" id="A0A565BR55"/>
<keyword evidence="2" id="KW-1185">Reference proteome</keyword>
<protein>
    <submittedName>
        <fullName evidence="1">Uncharacterized protein</fullName>
    </submittedName>
</protein>
<reference evidence="1" key="1">
    <citation type="submission" date="2019-07" db="EMBL/GenBank/DDBJ databases">
        <authorList>
            <person name="Dittberner H."/>
        </authorList>
    </citation>
    <scope>NUCLEOTIDE SEQUENCE [LARGE SCALE GENOMIC DNA]</scope>
</reference>
<sequence length="75" mass="8480">MYHNNVVCGSVEDIKKSLANRPSQSLLAKVKTMSWILYQIVSDAINLYDFERIQSDCREVTSRSGESTKHSKNAS</sequence>
<accession>A0A565BR55</accession>
<dbReference type="Proteomes" id="UP000489600">
    <property type="component" value="Unassembled WGS sequence"/>
</dbReference>